<accession>A0A9W4TSG9</accession>
<dbReference type="EMBL" id="CANTUO010000001">
    <property type="protein sequence ID" value="CAI5756055.1"/>
    <property type="molecule type" value="Genomic_DNA"/>
</dbReference>
<comment type="caution">
    <text evidence="1">The sequence shown here is derived from an EMBL/GenBank/DDBJ whole genome shotgun (WGS) entry which is preliminary data.</text>
</comment>
<dbReference type="PANTHER" id="PTHR43313:SF1">
    <property type="entry name" value="3BETA-HYDROXYSTEROID DEHYDROGENASE DHS-16"/>
    <property type="match status" value="1"/>
</dbReference>
<keyword evidence="2" id="KW-1185">Reference proteome</keyword>
<proteinExistence type="predicted"/>
<sequence length="420" mass="48372">MVAEPVQASVQFITRLYKNTNDFINEQTDRITNSDYVKEIISFTNDQTSNIKFNNGSFSPPPPQIDPLSTKLLNSISENKLKYFSVFSIGLGLSSYYIYQKSLPKVNFKRRVPKLRNGIRKDVVLIIGSPIEPLTRLIALDFEKRGFIVYLTLFDNTDCKYIQSNPITKDLNYLNLLEHHSMEDNLTQFQQIFKSPIKSMDTEYFLNLKSVLFAPNFYFPIGPIENIAISSWIKLNEKMLQIFKVLSSGLIKLIRNQQSKLILIYPNIISNLKVPYNCPEIIFQNNLSNLFTVLQRELSKKHEIQTTTIKLGNLNISNNSNKTSNSRIENLINSEIRSWSNEMKNLYSENFASSQYKSNPIQSSGGKGTNLKELYHLLYDLIYNKQYKINPNVIYCGKGARLYDLIGKLLPDSLISYLIN</sequence>
<dbReference type="InterPro" id="IPR013952">
    <property type="entry name" value="DUF1776_fun"/>
</dbReference>
<protein>
    <recommendedName>
        <fullName evidence="3">DUF1776-domain-containing protein</fullName>
    </recommendedName>
</protein>
<evidence type="ECO:0000313" key="2">
    <source>
        <dbReference type="Proteomes" id="UP001152885"/>
    </source>
</evidence>
<organism evidence="1 2">
    <name type="scientific">Candida verbasci</name>
    <dbReference type="NCBI Taxonomy" id="1227364"/>
    <lineage>
        <taxon>Eukaryota</taxon>
        <taxon>Fungi</taxon>
        <taxon>Dikarya</taxon>
        <taxon>Ascomycota</taxon>
        <taxon>Saccharomycotina</taxon>
        <taxon>Pichiomycetes</taxon>
        <taxon>Debaryomycetaceae</taxon>
        <taxon>Candida/Lodderomyces clade</taxon>
        <taxon>Candida</taxon>
    </lineage>
</organism>
<name>A0A9W4TSG9_9ASCO</name>
<dbReference type="AlphaFoldDB" id="A0A9W4TSG9"/>
<reference evidence="1" key="1">
    <citation type="submission" date="2022-12" db="EMBL/GenBank/DDBJ databases">
        <authorList>
            <person name="Brejova B."/>
        </authorList>
    </citation>
    <scope>NUCLEOTIDE SEQUENCE</scope>
</reference>
<dbReference type="OrthoDB" id="5308060at2759"/>
<evidence type="ECO:0008006" key="3">
    <source>
        <dbReference type="Google" id="ProtNLM"/>
    </source>
</evidence>
<dbReference type="Pfam" id="PF08643">
    <property type="entry name" value="DUF1776"/>
    <property type="match status" value="1"/>
</dbReference>
<gene>
    <name evidence="1" type="ORF">CANVERA_P0573</name>
</gene>
<dbReference type="Proteomes" id="UP001152885">
    <property type="component" value="Unassembled WGS sequence"/>
</dbReference>
<dbReference type="PANTHER" id="PTHR43313">
    <property type="entry name" value="SHORT-CHAIN DEHYDROGENASE/REDUCTASE FAMILY 9C"/>
    <property type="match status" value="1"/>
</dbReference>
<evidence type="ECO:0000313" key="1">
    <source>
        <dbReference type="EMBL" id="CAI5756055.1"/>
    </source>
</evidence>